<comment type="caution">
    <text evidence="1">The sequence shown here is derived from an EMBL/GenBank/DDBJ whole genome shotgun (WGS) entry which is preliminary data.</text>
</comment>
<keyword evidence="2" id="KW-1185">Reference proteome</keyword>
<dbReference type="Proteomes" id="UP000650833">
    <property type="component" value="Unassembled WGS sequence"/>
</dbReference>
<gene>
    <name evidence="1" type="ORF">INT46_008801</name>
</gene>
<dbReference type="EMBL" id="JAEPRC010000279">
    <property type="protein sequence ID" value="KAG2201622.1"/>
    <property type="molecule type" value="Genomic_DNA"/>
</dbReference>
<evidence type="ECO:0000313" key="2">
    <source>
        <dbReference type="Proteomes" id="UP000650833"/>
    </source>
</evidence>
<reference evidence="1" key="1">
    <citation type="submission" date="2020-12" db="EMBL/GenBank/DDBJ databases">
        <title>Metabolic potential, ecology and presence of endohyphal bacteria is reflected in genomic diversity of Mucoromycotina.</title>
        <authorList>
            <person name="Muszewska A."/>
            <person name="Okrasinska A."/>
            <person name="Steczkiewicz K."/>
            <person name="Drgas O."/>
            <person name="Orlowska M."/>
            <person name="Perlinska-Lenart U."/>
            <person name="Aleksandrzak-Piekarczyk T."/>
            <person name="Szatraj K."/>
            <person name="Zielenkiewicz U."/>
            <person name="Pilsyk S."/>
            <person name="Malc E."/>
            <person name="Mieczkowski P."/>
            <person name="Kruszewska J.S."/>
            <person name="Biernat P."/>
            <person name="Pawlowska J."/>
        </authorList>
    </citation>
    <scope>NUCLEOTIDE SEQUENCE</scope>
    <source>
        <strain evidence="1">CBS 226.32</strain>
    </source>
</reference>
<accession>A0A8H7V152</accession>
<sequence length="14" mass="1523">GDSTRTEISCRIKG</sequence>
<evidence type="ECO:0000313" key="1">
    <source>
        <dbReference type="EMBL" id="KAG2201622.1"/>
    </source>
</evidence>
<proteinExistence type="predicted"/>
<protein>
    <submittedName>
        <fullName evidence="1">Uncharacterized protein</fullName>
    </submittedName>
</protein>
<feature type="non-terminal residue" evidence="1">
    <location>
        <position position="1"/>
    </location>
</feature>
<organism evidence="1 2">
    <name type="scientific">Mucor plumbeus</name>
    <dbReference type="NCBI Taxonomy" id="97098"/>
    <lineage>
        <taxon>Eukaryota</taxon>
        <taxon>Fungi</taxon>
        <taxon>Fungi incertae sedis</taxon>
        <taxon>Mucoromycota</taxon>
        <taxon>Mucoromycotina</taxon>
        <taxon>Mucoromycetes</taxon>
        <taxon>Mucorales</taxon>
        <taxon>Mucorineae</taxon>
        <taxon>Mucoraceae</taxon>
        <taxon>Mucor</taxon>
    </lineage>
</organism>
<name>A0A8H7V152_9FUNG</name>